<keyword evidence="1" id="KW-0812">Transmembrane</keyword>
<dbReference type="Proteomes" id="UP000632377">
    <property type="component" value="Unassembled WGS sequence"/>
</dbReference>
<sequence length="50" mass="5944">MARFMSTLSLIASIVYLYTGILTYSLDKKSKEYRLFLFWNVALEIWTFKA</sequence>
<feature type="transmembrane region" description="Helical" evidence="1">
    <location>
        <begin position="6"/>
        <end position="26"/>
    </location>
</feature>
<keyword evidence="3" id="KW-1185">Reference proteome</keyword>
<keyword evidence="1" id="KW-1133">Transmembrane helix</keyword>
<proteinExistence type="predicted"/>
<comment type="caution">
    <text evidence="2">The sequence shown here is derived from an EMBL/GenBank/DDBJ whole genome shotgun (WGS) entry which is preliminary data.</text>
</comment>
<keyword evidence="1" id="KW-0472">Membrane</keyword>
<evidence type="ECO:0000313" key="3">
    <source>
        <dbReference type="Proteomes" id="UP000632377"/>
    </source>
</evidence>
<evidence type="ECO:0000256" key="1">
    <source>
        <dbReference type="SAM" id="Phobius"/>
    </source>
</evidence>
<dbReference type="EMBL" id="JAESWC010000001">
    <property type="protein sequence ID" value="MBL4934173.1"/>
    <property type="molecule type" value="Genomic_DNA"/>
</dbReference>
<reference evidence="2 3" key="1">
    <citation type="submission" date="2021-01" db="EMBL/GenBank/DDBJ databases">
        <title>Genome public.</title>
        <authorList>
            <person name="Liu C."/>
            <person name="Sun Q."/>
        </authorList>
    </citation>
    <scope>NUCLEOTIDE SEQUENCE [LARGE SCALE GENOMIC DNA]</scope>
    <source>
        <strain evidence="2 3">YIM B02515</strain>
    </source>
</reference>
<gene>
    <name evidence="2" type="ORF">JK636_00210</name>
</gene>
<protein>
    <submittedName>
        <fullName evidence="2">Uncharacterized protein</fullName>
    </submittedName>
</protein>
<accession>A0ABS1T4B7</accession>
<evidence type="ECO:0000313" key="2">
    <source>
        <dbReference type="EMBL" id="MBL4934173.1"/>
    </source>
</evidence>
<dbReference type="RefSeq" id="WP_202746827.1">
    <property type="nucleotide sequence ID" value="NZ_JAESWC010000001.1"/>
</dbReference>
<organism evidence="2 3">
    <name type="scientific">Clostridium rhizosphaerae</name>
    <dbReference type="NCBI Taxonomy" id="2803861"/>
    <lineage>
        <taxon>Bacteria</taxon>
        <taxon>Bacillati</taxon>
        <taxon>Bacillota</taxon>
        <taxon>Clostridia</taxon>
        <taxon>Eubacteriales</taxon>
        <taxon>Clostridiaceae</taxon>
        <taxon>Clostridium</taxon>
    </lineage>
</organism>
<name>A0ABS1T4B7_9CLOT</name>